<dbReference type="PANTHER" id="PTHR41349">
    <property type="match status" value="1"/>
</dbReference>
<organism evidence="2 3">
    <name type="scientific">Rhizobium wuzhouense</name>
    <dbReference type="NCBI Taxonomy" id="1986026"/>
    <lineage>
        <taxon>Bacteria</taxon>
        <taxon>Pseudomonadati</taxon>
        <taxon>Pseudomonadota</taxon>
        <taxon>Alphaproteobacteria</taxon>
        <taxon>Hyphomicrobiales</taxon>
        <taxon>Rhizobiaceae</taxon>
        <taxon>Rhizobium/Agrobacterium group</taxon>
        <taxon>Rhizobium</taxon>
    </lineage>
</organism>
<evidence type="ECO:0000259" key="1">
    <source>
        <dbReference type="Pfam" id="PF03372"/>
    </source>
</evidence>
<comment type="caution">
    <text evidence="2">The sequence shown here is derived from an EMBL/GenBank/DDBJ whole genome shotgun (WGS) entry which is preliminary data.</text>
</comment>
<dbReference type="SUPFAM" id="SSF56219">
    <property type="entry name" value="DNase I-like"/>
    <property type="match status" value="1"/>
</dbReference>
<dbReference type="InterPro" id="IPR036691">
    <property type="entry name" value="Endo/exonu/phosph_ase_sf"/>
</dbReference>
<dbReference type="EMBL" id="QJRY01000001">
    <property type="protein sequence ID" value="PYB77168.1"/>
    <property type="molecule type" value="Genomic_DNA"/>
</dbReference>
<name>A0ABX5NVH2_9HYPH</name>
<keyword evidence="3" id="KW-1185">Reference proteome</keyword>
<reference evidence="2 3" key="1">
    <citation type="submission" date="2018-06" db="EMBL/GenBank/DDBJ databases">
        <title>Rhizobium wuzhouense sp. nov., isolated from roots of Oryza officinalis.</title>
        <authorList>
            <person name="Yuan T."/>
        </authorList>
    </citation>
    <scope>NUCLEOTIDE SEQUENCE [LARGE SCALE GENOMIC DNA]</scope>
    <source>
        <strain evidence="2 3">W44</strain>
    </source>
</reference>
<sequence length="356" mass="38520">MERPPAGGFAWPVSPLCHLALLDQRCSNTPFHGDIVMRSFSLMLSAILLAAPGFAHAQQPVELTVMSFNIWGGGGNAGKPVDETVAAIKAVNPDIIGIQETRLEPDPCTAEACVPVGESKAKAIAEMLGYFYYDQSQQNVALWANAILSRYPIGKPTPHDLGVEIDVKGRKVYAFNLHLTDFPYQPYQVLNIEYGKAPFLKTAAEAEAAAKAARGPALDLFFQDLKLADGADAAFVFGDFNEPSHLDWTEAAVKAGHQPLAVSYPSAQRFETAGGFTDLFRAAFPDPVAKPAFTWTPTSEPTAKDDHHDRIDYTLGRAKTLKVVKAGIVGEKAPEADVVVTPWPSDHRATMAVVQF</sequence>
<dbReference type="InterPro" id="IPR005135">
    <property type="entry name" value="Endo/exonuclease/phosphatase"/>
</dbReference>
<dbReference type="PANTHER" id="PTHR41349:SF1">
    <property type="entry name" value="PROTEIN CBG08683"/>
    <property type="match status" value="1"/>
</dbReference>
<protein>
    <recommendedName>
        <fullName evidence="1">Endonuclease/exonuclease/phosphatase domain-containing protein</fullName>
    </recommendedName>
</protein>
<proteinExistence type="predicted"/>
<accession>A0ABX5NVH2</accession>
<dbReference type="Proteomes" id="UP000247536">
    <property type="component" value="Unassembled WGS sequence"/>
</dbReference>
<gene>
    <name evidence="2" type="ORF">DMY87_02015</name>
</gene>
<dbReference type="Gene3D" id="3.60.10.10">
    <property type="entry name" value="Endonuclease/exonuclease/phosphatase"/>
    <property type="match status" value="1"/>
</dbReference>
<dbReference type="Pfam" id="PF03372">
    <property type="entry name" value="Exo_endo_phos"/>
    <property type="match status" value="1"/>
</dbReference>
<evidence type="ECO:0000313" key="3">
    <source>
        <dbReference type="Proteomes" id="UP000247536"/>
    </source>
</evidence>
<feature type="domain" description="Endonuclease/exonuclease/phosphatase" evidence="1">
    <location>
        <begin position="66"/>
        <end position="347"/>
    </location>
</feature>
<evidence type="ECO:0000313" key="2">
    <source>
        <dbReference type="EMBL" id="PYB77168.1"/>
    </source>
</evidence>